<feature type="binding site" evidence="11">
    <location>
        <position position="115"/>
    </location>
    <ligand>
        <name>ATP</name>
        <dbReference type="ChEBI" id="CHEBI:30616"/>
    </ligand>
</feature>
<proteinExistence type="inferred from homology"/>
<evidence type="ECO:0000256" key="3">
    <source>
        <dbReference type="ARBA" id="ARBA00004868"/>
    </source>
</evidence>
<dbReference type="InterPro" id="IPR029056">
    <property type="entry name" value="Ribokinase-like"/>
</dbReference>
<comment type="function">
    <text evidence="11">Catalyzes the phosphorylation of the hydroxyl group of 4-methyl-5-beta-hydroxyethylthiazole (THZ).</text>
</comment>
<dbReference type="CDD" id="cd01170">
    <property type="entry name" value="THZ_kinase"/>
    <property type="match status" value="1"/>
</dbReference>
<comment type="catalytic activity">
    <reaction evidence="1 11">
        <text>5-(2-hydroxyethyl)-4-methylthiazole + ATP = 4-methyl-5-(2-phosphooxyethyl)-thiazole + ADP + H(+)</text>
        <dbReference type="Rhea" id="RHEA:24212"/>
        <dbReference type="ChEBI" id="CHEBI:15378"/>
        <dbReference type="ChEBI" id="CHEBI:17957"/>
        <dbReference type="ChEBI" id="CHEBI:30616"/>
        <dbReference type="ChEBI" id="CHEBI:58296"/>
        <dbReference type="ChEBI" id="CHEBI:456216"/>
        <dbReference type="EC" id="2.7.1.50"/>
    </reaction>
</comment>
<evidence type="ECO:0000256" key="11">
    <source>
        <dbReference type="HAMAP-Rule" id="MF_00228"/>
    </source>
</evidence>
<dbReference type="Pfam" id="PF02110">
    <property type="entry name" value="HK"/>
    <property type="match status" value="1"/>
</dbReference>
<dbReference type="RefSeq" id="WP_089530128.1">
    <property type="nucleotide sequence ID" value="NZ_CP022437.1"/>
</dbReference>
<keyword evidence="10 11" id="KW-0784">Thiamine biosynthesis</keyword>
<feature type="binding site" evidence="11">
    <location>
        <position position="39"/>
    </location>
    <ligand>
        <name>substrate</name>
    </ligand>
</feature>
<comment type="similarity">
    <text evidence="11">Belongs to the Thz kinase family.</text>
</comment>
<comment type="pathway">
    <text evidence="3 11">Cofactor biosynthesis; thiamine diphosphate biosynthesis; 4-methyl-5-(2-phosphoethyl)-thiazole from 5-(2-hydroxyethyl)-4-methylthiazole: step 1/1.</text>
</comment>
<dbReference type="UniPathway" id="UPA00060">
    <property type="reaction ID" value="UER00139"/>
</dbReference>
<dbReference type="SUPFAM" id="SSF53613">
    <property type="entry name" value="Ribokinase-like"/>
    <property type="match status" value="1"/>
</dbReference>
<evidence type="ECO:0000256" key="9">
    <source>
        <dbReference type="ARBA" id="ARBA00022842"/>
    </source>
</evidence>
<protein>
    <recommendedName>
        <fullName evidence="11">Hydroxyethylthiazole kinase</fullName>
        <ecNumber evidence="11">2.7.1.50</ecNumber>
    </recommendedName>
    <alternativeName>
        <fullName evidence="11">4-methyl-5-beta-hydroxyethylthiazole kinase</fullName>
        <shortName evidence="11">TH kinase</shortName>
        <shortName evidence="11">Thz kinase</shortName>
    </alternativeName>
</protein>
<evidence type="ECO:0000256" key="4">
    <source>
        <dbReference type="ARBA" id="ARBA00022679"/>
    </source>
</evidence>
<dbReference type="KEGG" id="vne:CFK40_00205"/>
<dbReference type="EMBL" id="CP022437">
    <property type="protein sequence ID" value="ASN03554.1"/>
    <property type="molecule type" value="Genomic_DNA"/>
</dbReference>
<name>A0A221M7E7_9BACI</name>
<accession>A0A221M7E7</accession>
<dbReference type="EC" id="2.7.1.50" evidence="11"/>
<dbReference type="GO" id="GO:0009228">
    <property type="term" value="P:thiamine biosynthetic process"/>
    <property type="evidence" value="ECO:0007669"/>
    <property type="project" value="UniProtKB-KW"/>
</dbReference>
<evidence type="ECO:0000256" key="2">
    <source>
        <dbReference type="ARBA" id="ARBA00001946"/>
    </source>
</evidence>
<keyword evidence="4 11" id="KW-0808">Transferase</keyword>
<keyword evidence="9 11" id="KW-0460">Magnesium</keyword>
<sequence>MNYLMQIKNQKPLIHNITNTVVANFSANGLLAIGASPAMANAPEEAAEMASHADALVINIGTCTQDQVNAMIFAGKAANKKGIPVILDPVAIGATTFRTSAIKQILSKVDVLVIRGNAGEIAVLAGLDTEMKGADTLVDEIDSELAIHVAKKYRAVVIATGKTDTITDGDSLTQCKNGVAMLPNVTGTGCLLTAIVGAFSSICADIYDASVQAVCSYGVAAELAMEHTKGPGTFLPALLDELYDLSEEKVKAKANIRELTLKGE</sequence>
<keyword evidence="5 11" id="KW-0479">Metal-binding</keyword>
<dbReference type="OrthoDB" id="9778146at2"/>
<keyword evidence="8 11" id="KW-0067">ATP-binding</keyword>
<dbReference type="HAMAP" id="MF_00228">
    <property type="entry name" value="Thz_kinase"/>
    <property type="match status" value="1"/>
</dbReference>
<dbReference type="AlphaFoldDB" id="A0A221M7E7"/>
<gene>
    <name evidence="11" type="primary">thiM</name>
    <name evidence="12" type="ORF">CFK40_00205</name>
</gene>
<dbReference type="InterPro" id="IPR000417">
    <property type="entry name" value="Hyethyz_kinase"/>
</dbReference>
<dbReference type="GO" id="GO:0000287">
    <property type="term" value="F:magnesium ion binding"/>
    <property type="evidence" value="ECO:0007669"/>
    <property type="project" value="UniProtKB-UniRule"/>
</dbReference>
<dbReference type="GO" id="GO:0004417">
    <property type="term" value="F:hydroxyethylthiazole kinase activity"/>
    <property type="evidence" value="ECO:0007669"/>
    <property type="project" value="UniProtKB-UniRule"/>
</dbReference>
<evidence type="ECO:0000256" key="10">
    <source>
        <dbReference type="ARBA" id="ARBA00022977"/>
    </source>
</evidence>
<keyword evidence="7 11" id="KW-0418">Kinase</keyword>
<comment type="cofactor">
    <cofactor evidence="2 11">
        <name>Mg(2+)</name>
        <dbReference type="ChEBI" id="CHEBI:18420"/>
    </cofactor>
</comment>
<feature type="binding site" evidence="11">
    <location>
        <position position="187"/>
    </location>
    <ligand>
        <name>substrate</name>
    </ligand>
</feature>
<reference evidence="12 13" key="1">
    <citation type="journal article" date="2003" name="Int. J. Syst. Evol. Microbiol.">
        <title>Virgibacillus carmonensis sp. nov., Virgibacillus necropolis sp. nov. and Virgibacillus picturae sp. nov., three novel species isolated from deteriorated mural paintings, transfer of the species of the genus salibacillus to Virgibacillus, as Virgibacillus marismortui comb. nov. and Virgibacillus salexigens comb. nov., and emended description of the genus Virgibacillus.</title>
        <authorList>
            <person name="Heyrman J."/>
            <person name="Logan N.A."/>
            <person name="Busse H.J."/>
            <person name="Balcaen A."/>
            <person name="Lebbe L."/>
            <person name="Rodriguez-Diaz M."/>
            <person name="Swings J."/>
            <person name="De Vos P."/>
        </authorList>
    </citation>
    <scope>NUCLEOTIDE SEQUENCE [LARGE SCALE GENOMIC DNA]</scope>
    <source>
        <strain evidence="12 13">LMG 19488</strain>
    </source>
</reference>
<dbReference type="NCBIfam" id="NF006830">
    <property type="entry name" value="PRK09355.1"/>
    <property type="match status" value="1"/>
</dbReference>
<evidence type="ECO:0000256" key="6">
    <source>
        <dbReference type="ARBA" id="ARBA00022741"/>
    </source>
</evidence>
<organism evidence="12 13">
    <name type="scientific">Virgibacillus necropolis</name>
    <dbReference type="NCBI Taxonomy" id="163877"/>
    <lineage>
        <taxon>Bacteria</taxon>
        <taxon>Bacillati</taxon>
        <taxon>Bacillota</taxon>
        <taxon>Bacilli</taxon>
        <taxon>Bacillales</taxon>
        <taxon>Bacillaceae</taxon>
        <taxon>Virgibacillus</taxon>
    </lineage>
</organism>
<keyword evidence="6 11" id="KW-0547">Nucleotide-binding</keyword>
<evidence type="ECO:0000256" key="5">
    <source>
        <dbReference type="ARBA" id="ARBA00022723"/>
    </source>
</evidence>
<dbReference type="PRINTS" id="PR01099">
    <property type="entry name" value="HYETHTZKNASE"/>
</dbReference>
<dbReference type="Gene3D" id="3.40.1190.20">
    <property type="match status" value="1"/>
</dbReference>
<keyword evidence="13" id="KW-1185">Reference proteome</keyword>
<evidence type="ECO:0000313" key="13">
    <source>
        <dbReference type="Proteomes" id="UP000204391"/>
    </source>
</evidence>
<evidence type="ECO:0000256" key="7">
    <source>
        <dbReference type="ARBA" id="ARBA00022777"/>
    </source>
</evidence>
<feature type="binding site" evidence="11">
    <location>
        <position position="160"/>
    </location>
    <ligand>
        <name>ATP</name>
        <dbReference type="ChEBI" id="CHEBI:30616"/>
    </ligand>
</feature>
<dbReference type="Proteomes" id="UP000204391">
    <property type="component" value="Chromosome"/>
</dbReference>
<dbReference type="GO" id="GO:0005524">
    <property type="term" value="F:ATP binding"/>
    <property type="evidence" value="ECO:0007669"/>
    <property type="project" value="UniProtKB-UniRule"/>
</dbReference>
<dbReference type="PIRSF" id="PIRSF000513">
    <property type="entry name" value="Thz_kinase"/>
    <property type="match status" value="1"/>
</dbReference>
<evidence type="ECO:0000256" key="8">
    <source>
        <dbReference type="ARBA" id="ARBA00022840"/>
    </source>
</evidence>
<dbReference type="NCBIfam" id="TIGR00694">
    <property type="entry name" value="thiM"/>
    <property type="match status" value="1"/>
</dbReference>
<dbReference type="GO" id="GO:0009229">
    <property type="term" value="P:thiamine diphosphate biosynthetic process"/>
    <property type="evidence" value="ECO:0007669"/>
    <property type="project" value="UniProtKB-UniRule"/>
</dbReference>
<evidence type="ECO:0000313" key="12">
    <source>
        <dbReference type="EMBL" id="ASN03554.1"/>
    </source>
</evidence>
<evidence type="ECO:0000256" key="1">
    <source>
        <dbReference type="ARBA" id="ARBA00001771"/>
    </source>
</evidence>